<dbReference type="EMBL" id="AY940168">
    <property type="protein sequence ID" value="AAX46894.1"/>
    <property type="molecule type" value="Genomic_DNA"/>
</dbReference>
<feature type="compositionally biased region" description="Basic and acidic residues" evidence="1">
    <location>
        <begin position="83"/>
        <end position="103"/>
    </location>
</feature>
<feature type="compositionally biased region" description="Basic residues" evidence="1">
    <location>
        <begin position="207"/>
        <end position="222"/>
    </location>
</feature>
<organism evidence="2 3">
    <name type="scientific">Prochlorococcus phage P-SSM4</name>
    <dbReference type="NCBI Taxonomy" id="268747"/>
    <lineage>
        <taxon>Viruses</taxon>
        <taxon>Duplodnaviria</taxon>
        <taxon>Heunggongvirae</taxon>
        <taxon>Uroviricota</taxon>
        <taxon>Caudoviricetes</taxon>
        <taxon>Pantevenvirales</taxon>
        <taxon>Kyanoviridae</taxon>
        <taxon>Ronodorvirus</taxon>
        <taxon>Ronodorvirus ssm4</taxon>
    </lineage>
</organism>
<feature type="compositionally biased region" description="Polar residues" evidence="1">
    <location>
        <begin position="182"/>
        <end position="192"/>
    </location>
</feature>
<dbReference type="OrthoDB" id="11315at10239"/>
<feature type="region of interest" description="Disordered" evidence="1">
    <location>
        <begin position="69"/>
        <end position="222"/>
    </location>
</feature>
<sequence>MPAVNQKAEKIVMAMKRKKKSFNRLYGDDAKSVMYATANKLAQKENLKVMYYQDFIKLVEGNPTTRMLTKSKTQQTGNISADRGSDEKANRAKRKGLEKDLKKKGIGYKKGVGEYKYKSDDGKEGTGREVTYQTSPGKGMSKRRFGKVMRRLGRKHGQESVITKDKDKPARLHDTQNKKPNKSANLGKSNPGKNPKGEGETSGTKIRSGKLPKTNKKAYHYN</sequence>
<dbReference type="InterPro" id="IPR057548">
    <property type="entry name" value="S-AdoMet_lyase-like"/>
</dbReference>
<feature type="compositionally biased region" description="Basic residues" evidence="1">
    <location>
        <begin position="140"/>
        <end position="155"/>
    </location>
</feature>
<evidence type="ECO:0000313" key="2">
    <source>
        <dbReference type="EMBL" id="AAX46894.1"/>
    </source>
</evidence>
<protein>
    <submittedName>
        <fullName evidence="2">Uncharacterized protein</fullName>
    </submittedName>
</protein>
<dbReference type="GeneID" id="3294639"/>
<feature type="compositionally biased region" description="Basic and acidic residues" evidence="1">
    <location>
        <begin position="111"/>
        <end position="127"/>
    </location>
</feature>
<gene>
    <name evidence="2" type="ORF">PSSM4_093</name>
</gene>
<feature type="compositionally biased region" description="Polar residues" evidence="1">
    <location>
        <begin position="69"/>
        <end position="79"/>
    </location>
</feature>
<organismHost>
    <name type="scientific">Prochlorococcus</name>
    <dbReference type="NCBI Taxonomy" id="1218"/>
</organismHost>
<accession>Q58LK5</accession>
<evidence type="ECO:0000256" key="1">
    <source>
        <dbReference type="SAM" id="MobiDB-lite"/>
    </source>
</evidence>
<evidence type="ECO:0000313" key="3">
    <source>
        <dbReference type="Proteomes" id="UP000000915"/>
    </source>
</evidence>
<reference evidence="2 3" key="1">
    <citation type="journal article" date="2005" name="PLoS Biol.">
        <title>Three Prochlorococcus cyanophage genomes: signature features and ecological interpretations.</title>
        <authorList>
            <person name="Sullivan M.B."/>
            <person name="Coleman M.L."/>
            <person name="Weigele P."/>
            <person name="Rohwer F."/>
            <person name="Chisholm S.W."/>
        </authorList>
    </citation>
    <scope>NUCLEOTIDE SEQUENCE</scope>
</reference>
<dbReference type="Proteomes" id="UP000000915">
    <property type="component" value="Segment"/>
</dbReference>
<proteinExistence type="predicted"/>
<dbReference type="RefSeq" id="YP_214654.1">
    <property type="nucleotide sequence ID" value="NC_006884.2"/>
</dbReference>
<reference evidence="2 3" key="2">
    <citation type="journal article" date="2010" name="Environ. Microbiol.">
        <title>Genomic analysis of oceanic cyanobacterial myoviruses compared with T4-like myoviruses from diverse hosts and environments.</title>
        <authorList>
            <person name="Sullivan M.B."/>
            <person name="Huang K.H."/>
            <person name="Ignacio-Espinoza J.C."/>
            <person name="Berlin A.M."/>
            <person name="Kelly L."/>
            <person name="Weigele P.R."/>
            <person name="DeFrancesco A.S."/>
            <person name="Kern S.E."/>
            <person name="Thompson L.R."/>
            <person name="Young S."/>
            <person name="Yandava C."/>
            <person name="Fu R."/>
            <person name="Krastins B."/>
            <person name="Chase M."/>
            <person name="Sarracino D."/>
            <person name="Osburne M.S."/>
            <person name="Henn M.R."/>
            <person name="Chisholm S.W."/>
        </authorList>
    </citation>
    <scope>NUCLEOTIDE SEQUENCE [LARGE SCALE GENOMIC DNA]</scope>
</reference>
<feature type="compositionally biased region" description="Basic and acidic residues" evidence="1">
    <location>
        <begin position="156"/>
        <end position="177"/>
    </location>
</feature>
<keyword evidence="3" id="KW-1185">Reference proteome</keyword>
<dbReference type="KEGG" id="vg:3294639"/>
<dbReference type="Pfam" id="PF23780">
    <property type="entry name" value="S-AdoMet_lyase"/>
    <property type="match status" value="1"/>
</dbReference>
<name>Q58LK5_BPPRS</name>